<dbReference type="InterPro" id="IPR012312">
    <property type="entry name" value="Hemerythrin-like"/>
</dbReference>
<evidence type="ECO:0000256" key="1">
    <source>
        <dbReference type="SAM" id="MobiDB-lite"/>
    </source>
</evidence>
<feature type="region of interest" description="Disordered" evidence="1">
    <location>
        <begin position="151"/>
        <end position="174"/>
    </location>
</feature>
<accession>A0ABU1PUE9</accession>
<sequence length="189" mass="21450">MTVEREHDTDLVRVITADHREVERVFQELESGRGTPEHRRALVDHVIAELVRHSVAEEQFMYPAARKVLPDGDEVADHEIEEHAEAERVMKDLEALDPTDPRFDELLGELMREIRHHIEDEEEDLLPQLAARCSAEDLQELGRKVIAAKKVAPTRPHPGAPDRPPANLLLNPGTGLIDRLRDALSGRNR</sequence>
<dbReference type="Proteomes" id="UP001268819">
    <property type="component" value="Unassembled WGS sequence"/>
</dbReference>
<evidence type="ECO:0000313" key="4">
    <source>
        <dbReference type="Proteomes" id="UP001268819"/>
    </source>
</evidence>
<dbReference type="Pfam" id="PF01814">
    <property type="entry name" value="Hemerythrin"/>
    <property type="match status" value="1"/>
</dbReference>
<dbReference type="PANTHER" id="PTHR35585:SF1">
    <property type="entry name" value="HHE DOMAIN PROTEIN (AFU_ORTHOLOGUE AFUA_4G00730)"/>
    <property type="match status" value="1"/>
</dbReference>
<dbReference type="EMBL" id="JAVDSG010000001">
    <property type="protein sequence ID" value="MDR6594278.1"/>
    <property type="molecule type" value="Genomic_DNA"/>
</dbReference>
<proteinExistence type="predicted"/>
<evidence type="ECO:0000313" key="3">
    <source>
        <dbReference type="EMBL" id="MDR6594278.1"/>
    </source>
</evidence>
<evidence type="ECO:0000259" key="2">
    <source>
        <dbReference type="Pfam" id="PF01814"/>
    </source>
</evidence>
<reference evidence="3 4" key="1">
    <citation type="submission" date="2023-07" db="EMBL/GenBank/DDBJ databases">
        <title>Sequencing the genomes of 1000 actinobacteria strains.</title>
        <authorList>
            <person name="Klenk H.-P."/>
        </authorList>
    </citation>
    <scope>NUCLEOTIDE SEQUENCE [LARGE SCALE GENOMIC DNA]</scope>
    <source>
        <strain evidence="3 4">DSM 43749</strain>
    </source>
</reference>
<comment type="caution">
    <text evidence="3">The sequence shown here is derived from an EMBL/GenBank/DDBJ whole genome shotgun (WGS) entry which is preliminary data.</text>
</comment>
<dbReference type="Gene3D" id="1.20.120.520">
    <property type="entry name" value="nmb1532 protein domain like"/>
    <property type="match status" value="1"/>
</dbReference>
<feature type="domain" description="Hemerythrin-like" evidence="2">
    <location>
        <begin position="11"/>
        <end position="129"/>
    </location>
</feature>
<dbReference type="PANTHER" id="PTHR35585">
    <property type="entry name" value="HHE DOMAIN PROTEIN (AFU_ORTHOLOGUE AFUA_4G00730)"/>
    <property type="match status" value="1"/>
</dbReference>
<name>A0ABU1PUE9_9PSEU</name>
<dbReference type="RefSeq" id="WP_310307284.1">
    <property type="nucleotide sequence ID" value="NZ_BAAAXB010000001.1"/>
</dbReference>
<keyword evidence="4" id="KW-1185">Reference proteome</keyword>
<protein>
    <submittedName>
        <fullName evidence="3">Hemerythrin superfamily protein</fullName>
    </submittedName>
</protein>
<gene>
    <name evidence="3" type="ORF">J2S66_002662</name>
</gene>
<feature type="compositionally biased region" description="Pro residues" evidence="1">
    <location>
        <begin position="155"/>
        <end position="164"/>
    </location>
</feature>
<organism evidence="3 4">
    <name type="scientific">Saccharothrix longispora</name>
    <dbReference type="NCBI Taxonomy" id="33920"/>
    <lineage>
        <taxon>Bacteria</taxon>
        <taxon>Bacillati</taxon>
        <taxon>Actinomycetota</taxon>
        <taxon>Actinomycetes</taxon>
        <taxon>Pseudonocardiales</taxon>
        <taxon>Pseudonocardiaceae</taxon>
        <taxon>Saccharothrix</taxon>
    </lineage>
</organism>